<keyword evidence="1" id="KW-0472">Membrane</keyword>
<proteinExistence type="predicted"/>
<evidence type="ECO:0000313" key="2">
    <source>
        <dbReference type="EMBL" id="KAG0460657.1"/>
    </source>
</evidence>
<organism evidence="2 3">
    <name type="scientific">Vanilla planifolia</name>
    <name type="common">Vanilla</name>
    <dbReference type="NCBI Taxonomy" id="51239"/>
    <lineage>
        <taxon>Eukaryota</taxon>
        <taxon>Viridiplantae</taxon>
        <taxon>Streptophyta</taxon>
        <taxon>Embryophyta</taxon>
        <taxon>Tracheophyta</taxon>
        <taxon>Spermatophyta</taxon>
        <taxon>Magnoliopsida</taxon>
        <taxon>Liliopsida</taxon>
        <taxon>Asparagales</taxon>
        <taxon>Orchidaceae</taxon>
        <taxon>Vanilloideae</taxon>
        <taxon>Vanilleae</taxon>
        <taxon>Vanilla</taxon>
    </lineage>
</organism>
<sequence>MGGSVLGNHGRRRNRWNTLLCLLLGDLRKQLFIGPTEVSLGEGEGGVFYQAIMHAHSKKGRGFPLAKSLHPLISFSRSQVSLLFSSLVTKATLDQVIVWRLILAMGTMLIMVVLRQKGLTTMANEE</sequence>
<keyword evidence="3" id="KW-1185">Reference proteome</keyword>
<dbReference type="Proteomes" id="UP000636800">
    <property type="component" value="Chromosome 11"/>
</dbReference>
<evidence type="ECO:0000256" key="1">
    <source>
        <dbReference type="SAM" id="Phobius"/>
    </source>
</evidence>
<reference evidence="2 3" key="1">
    <citation type="journal article" date="2020" name="Nat. Food">
        <title>A phased Vanilla planifolia genome enables genetic improvement of flavour and production.</title>
        <authorList>
            <person name="Hasing T."/>
            <person name="Tang H."/>
            <person name="Brym M."/>
            <person name="Khazi F."/>
            <person name="Huang T."/>
            <person name="Chambers A.H."/>
        </authorList>
    </citation>
    <scope>NUCLEOTIDE SEQUENCE [LARGE SCALE GENOMIC DNA]</scope>
    <source>
        <tissue evidence="2">Leaf</tissue>
    </source>
</reference>
<gene>
    <name evidence="2" type="ORF">HPP92_020954</name>
</gene>
<dbReference type="EMBL" id="JADCNL010000011">
    <property type="protein sequence ID" value="KAG0460657.1"/>
    <property type="molecule type" value="Genomic_DNA"/>
</dbReference>
<name>A0A835UGD2_VANPL</name>
<accession>A0A835UGD2</accession>
<feature type="transmembrane region" description="Helical" evidence="1">
    <location>
        <begin position="97"/>
        <end position="114"/>
    </location>
</feature>
<comment type="caution">
    <text evidence="2">The sequence shown here is derived from an EMBL/GenBank/DDBJ whole genome shotgun (WGS) entry which is preliminary data.</text>
</comment>
<keyword evidence="1" id="KW-1133">Transmembrane helix</keyword>
<dbReference type="OrthoDB" id="118550at2759"/>
<protein>
    <submittedName>
        <fullName evidence="2">Uncharacterized protein</fullName>
    </submittedName>
</protein>
<evidence type="ECO:0000313" key="3">
    <source>
        <dbReference type="Proteomes" id="UP000636800"/>
    </source>
</evidence>
<keyword evidence="1" id="KW-0812">Transmembrane</keyword>
<dbReference type="AlphaFoldDB" id="A0A835UGD2"/>